<dbReference type="CDD" id="cd01335">
    <property type="entry name" value="Radical_SAM"/>
    <property type="match status" value="1"/>
</dbReference>
<evidence type="ECO:0000256" key="3">
    <source>
        <dbReference type="ARBA" id="ARBA00022679"/>
    </source>
</evidence>
<feature type="domain" description="B12-binding" evidence="8">
    <location>
        <begin position="1"/>
        <end position="135"/>
    </location>
</feature>
<reference evidence="11" key="1">
    <citation type="submission" date="2017-09" db="EMBL/GenBank/DDBJ databases">
        <title>Depth-based differentiation of microbial function through sediment-hosted aquifers and enrichment of novel symbionts in the deep terrestrial subsurface.</title>
        <authorList>
            <person name="Probst A.J."/>
            <person name="Ladd B."/>
            <person name="Jarett J.K."/>
            <person name="Geller-Mcgrath D.E."/>
            <person name="Sieber C.M.K."/>
            <person name="Emerson J.B."/>
            <person name="Anantharaman K."/>
            <person name="Thomas B.C."/>
            <person name="Malmstrom R."/>
            <person name="Stieglmeier M."/>
            <person name="Klingl A."/>
            <person name="Woyke T."/>
            <person name="Ryan C.M."/>
            <person name="Banfield J.F."/>
        </authorList>
    </citation>
    <scope>NUCLEOTIDE SEQUENCE [LARGE SCALE GENOMIC DNA]</scope>
</reference>
<dbReference type="GO" id="GO:0031419">
    <property type="term" value="F:cobalamin binding"/>
    <property type="evidence" value="ECO:0007669"/>
    <property type="project" value="InterPro"/>
</dbReference>
<dbReference type="GO" id="GO:0003824">
    <property type="term" value="F:catalytic activity"/>
    <property type="evidence" value="ECO:0007669"/>
    <property type="project" value="InterPro"/>
</dbReference>
<keyword evidence="7" id="KW-0411">Iron-sulfur</keyword>
<gene>
    <name evidence="10" type="ORF">COU81_03850</name>
</gene>
<dbReference type="GO" id="GO:0051539">
    <property type="term" value="F:4 iron, 4 sulfur cluster binding"/>
    <property type="evidence" value="ECO:0007669"/>
    <property type="project" value="UniProtKB-KW"/>
</dbReference>
<keyword evidence="6" id="KW-0408">Iron</keyword>
<dbReference type="Pfam" id="PF02310">
    <property type="entry name" value="B12-binding"/>
    <property type="match status" value="1"/>
</dbReference>
<dbReference type="GO" id="GO:0046872">
    <property type="term" value="F:metal ion binding"/>
    <property type="evidence" value="ECO:0007669"/>
    <property type="project" value="UniProtKB-KW"/>
</dbReference>
<comment type="caution">
    <text evidence="10">The sequence shown here is derived from an EMBL/GenBank/DDBJ whole genome shotgun (WGS) entry which is preliminary data.</text>
</comment>
<comment type="cofactor">
    <cofactor evidence="1">
        <name>[4Fe-4S] cluster</name>
        <dbReference type="ChEBI" id="CHEBI:49883"/>
    </cofactor>
</comment>
<dbReference type="InterPro" id="IPR058240">
    <property type="entry name" value="rSAM_sf"/>
</dbReference>
<evidence type="ECO:0000256" key="6">
    <source>
        <dbReference type="ARBA" id="ARBA00023004"/>
    </source>
</evidence>
<dbReference type="SMART" id="SM00729">
    <property type="entry name" value="Elp3"/>
    <property type="match status" value="1"/>
</dbReference>
<dbReference type="Gene3D" id="3.80.30.20">
    <property type="entry name" value="tm_1862 like domain"/>
    <property type="match status" value="1"/>
</dbReference>
<dbReference type="SUPFAM" id="SSF102114">
    <property type="entry name" value="Radical SAM enzymes"/>
    <property type="match status" value="1"/>
</dbReference>
<accession>A0A2M8KD69</accession>
<dbReference type="Pfam" id="PF04055">
    <property type="entry name" value="Radical_SAM"/>
    <property type="match status" value="1"/>
</dbReference>
<dbReference type="InterPro" id="IPR036724">
    <property type="entry name" value="Cobalamin-bd_sf"/>
</dbReference>
<evidence type="ECO:0000259" key="8">
    <source>
        <dbReference type="PROSITE" id="PS51332"/>
    </source>
</evidence>
<keyword evidence="4" id="KW-0949">S-adenosyl-L-methionine</keyword>
<dbReference type="PROSITE" id="PS51332">
    <property type="entry name" value="B12_BINDING"/>
    <property type="match status" value="1"/>
</dbReference>
<dbReference type="SFLD" id="SFLDS00029">
    <property type="entry name" value="Radical_SAM"/>
    <property type="match status" value="1"/>
</dbReference>
<dbReference type="SUPFAM" id="SSF52242">
    <property type="entry name" value="Cobalamin (vitamin B12)-binding domain"/>
    <property type="match status" value="1"/>
</dbReference>
<feature type="domain" description="Radical SAM core" evidence="9">
    <location>
        <begin position="180"/>
        <end position="405"/>
    </location>
</feature>
<dbReference type="PROSITE" id="PS51918">
    <property type="entry name" value="RADICAL_SAM"/>
    <property type="match status" value="1"/>
</dbReference>
<evidence type="ECO:0000256" key="1">
    <source>
        <dbReference type="ARBA" id="ARBA00001966"/>
    </source>
</evidence>
<evidence type="ECO:0000256" key="5">
    <source>
        <dbReference type="ARBA" id="ARBA00022723"/>
    </source>
</evidence>
<dbReference type="EMBL" id="PFDW01000075">
    <property type="protein sequence ID" value="PJE57855.1"/>
    <property type="molecule type" value="Genomic_DNA"/>
</dbReference>
<evidence type="ECO:0000313" key="11">
    <source>
        <dbReference type="Proteomes" id="UP000231450"/>
    </source>
</evidence>
<dbReference type="Gene3D" id="3.40.50.280">
    <property type="entry name" value="Cobalamin-binding domain"/>
    <property type="match status" value="1"/>
</dbReference>
<dbReference type="InterPro" id="IPR051198">
    <property type="entry name" value="BchE-like"/>
</dbReference>
<proteinExistence type="predicted"/>
<dbReference type="InterPro" id="IPR023404">
    <property type="entry name" value="rSAM_horseshoe"/>
</dbReference>
<keyword evidence="3" id="KW-0808">Transferase</keyword>
<dbReference type="InterPro" id="IPR006638">
    <property type="entry name" value="Elp3/MiaA/NifB-like_rSAM"/>
</dbReference>
<dbReference type="PANTHER" id="PTHR43409:SF7">
    <property type="entry name" value="BLL1977 PROTEIN"/>
    <property type="match status" value="1"/>
</dbReference>
<dbReference type="AlphaFoldDB" id="A0A2M8KD69"/>
<evidence type="ECO:0000256" key="2">
    <source>
        <dbReference type="ARBA" id="ARBA00022603"/>
    </source>
</evidence>
<dbReference type="Proteomes" id="UP000231450">
    <property type="component" value="Unassembled WGS sequence"/>
</dbReference>
<keyword evidence="5" id="KW-0479">Metal-binding</keyword>
<keyword evidence="2" id="KW-0489">Methyltransferase</keyword>
<dbReference type="CDD" id="cd02068">
    <property type="entry name" value="radical_SAM_B12_BD"/>
    <property type="match status" value="1"/>
</dbReference>
<evidence type="ECO:0000259" key="9">
    <source>
        <dbReference type="PROSITE" id="PS51918"/>
    </source>
</evidence>
<dbReference type="SFLD" id="SFLDG01082">
    <property type="entry name" value="B12-binding_domain_containing"/>
    <property type="match status" value="1"/>
</dbReference>
<evidence type="ECO:0000313" key="10">
    <source>
        <dbReference type="EMBL" id="PJE57855.1"/>
    </source>
</evidence>
<evidence type="ECO:0000256" key="7">
    <source>
        <dbReference type="ARBA" id="ARBA00023014"/>
    </source>
</evidence>
<dbReference type="InterPro" id="IPR006158">
    <property type="entry name" value="Cobalamin-bd"/>
</dbReference>
<evidence type="ECO:0000256" key="4">
    <source>
        <dbReference type="ARBA" id="ARBA00022691"/>
    </source>
</evidence>
<dbReference type="PANTHER" id="PTHR43409">
    <property type="entry name" value="ANAEROBIC MAGNESIUM-PROTOPORPHYRIN IX MONOMETHYL ESTER CYCLASE-RELATED"/>
    <property type="match status" value="1"/>
</dbReference>
<sequence>MIALIHINYSDDHSEKILPLGILSVGSALKRAGFAVELFAFTEKEIDHFSKEIVARNPEWIGISVMTGSQTRHSAIFSKVFRKLSNAPIVWGGIHPSLMPWQCINEEYIDYLMIGEGEETVLEFARKIQDKQSIDGIKGLAYKKNGQVVIGERRPLIQNLDQWRIDFSLLDLNKFVYKQGGYERVLAYKSSRGCPFRCSFCYNLNFNESKWRAWSVKSVAEDMAFIKERYRIDAVKFYDDNFFVDKKRAFDVLEAINLPAHVEVRIDSIDDGLAQKLKHYKCFDMLIGVESGSNRLLKLISKNFTIERTMKSVASLAKYNLPAVYSTIVGLPTETKEELDETIELMYRIYKAHPRGYFTLGAYLPYPGSAMYQTAIKEGFLPPQITEDWGSIDRFRQNFKSPWVDVKKVWRIREYFKFFSYHLGPLNKWFEFRIKHRFFAVPLDIYIIEFLAGIAIEEKWGVGKVMRKIHSLFRRVWYKDIPLKT</sequence>
<name>A0A2M8KD69_9BACT</name>
<organism evidence="10 11">
    <name type="scientific">Candidatus Portnoybacteria bacterium CG10_big_fil_rev_8_21_14_0_10_36_7</name>
    <dbReference type="NCBI Taxonomy" id="1974812"/>
    <lineage>
        <taxon>Bacteria</taxon>
        <taxon>Candidatus Portnoyibacteriota</taxon>
    </lineage>
</organism>
<dbReference type="InterPro" id="IPR034466">
    <property type="entry name" value="Methyltransferase_Class_B"/>
</dbReference>
<dbReference type="SFLD" id="SFLDG01123">
    <property type="entry name" value="methyltransferase_(Class_B)"/>
    <property type="match status" value="1"/>
</dbReference>
<protein>
    <submittedName>
        <fullName evidence="10">Uncharacterized protein</fullName>
    </submittedName>
</protein>
<dbReference type="InterPro" id="IPR007197">
    <property type="entry name" value="rSAM"/>
</dbReference>